<evidence type="ECO:0000256" key="2">
    <source>
        <dbReference type="ARBA" id="ARBA00023235"/>
    </source>
</evidence>
<dbReference type="InterPro" id="IPR010819">
    <property type="entry name" value="AGE/CE"/>
</dbReference>
<name>A0A286FY39_9BACT</name>
<evidence type="ECO:0000256" key="1">
    <source>
        <dbReference type="ARBA" id="ARBA00008558"/>
    </source>
</evidence>
<reference evidence="4" key="1">
    <citation type="submission" date="2017-09" db="EMBL/GenBank/DDBJ databases">
        <authorList>
            <person name="Varghese N."/>
            <person name="Submissions S."/>
        </authorList>
    </citation>
    <scope>NUCLEOTIDE SEQUENCE [LARGE SCALE GENOMIC DNA]</scope>
    <source>
        <strain evidence="4">DSM 29961</strain>
    </source>
</reference>
<dbReference type="Gene3D" id="1.50.10.10">
    <property type="match status" value="1"/>
</dbReference>
<evidence type="ECO:0000313" key="4">
    <source>
        <dbReference type="Proteomes" id="UP000219452"/>
    </source>
</evidence>
<keyword evidence="2" id="KW-0413">Isomerase</keyword>
<sequence length="415" mass="47278">MLDFQKLSSAYQQALLQQVVPFWLKNSRDELCGGYFDLLSASGEVIEGDKSILLQAQQVWAFSWLHNTLDRQPAWLEHARHGAIFLSQFAHQDSLDCYAQLDRRGRPVSQSADLLPDCFTTMAYAQLHRATGEDEWAMLAKQTFTNLLERRADIRAEQVHTVGSFRHVQQLSEAIALLKLVLDMQPLLGEETGKETTDLIIHEIQHEFLDRRSETLLDNVLPEGAFINTPEGRRLNVGLTFQTAGYLLDFYAESASLKNTPGINNHRKLAMQVAGWCLRLCDQAWDETNAGLNQYVDFKQQASIFPDWQQKWAWVQVEALTALLKSYVHTRQPDCLKWFKRIHDYTFQHFPDSKQAGWHLVLDTYAHPLLAAKATPSVGCFSLIRCLAETGTLLTKCEPLQKTQRTGRAGISLNF</sequence>
<dbReference type="GO" id="GO:0005975">
    <property type="term" value="P:carbohydrate metabolic process"/>
    <property type="evidence" value="ECO:0007669"/>
    <property type="project" value="InterPro"/>
</dbReference>
<dbReference type="OrthoDB" id="618431at2"/>
<protein>
    <submittedName>
        <fullName evidence="3">N-acylglucosamine 2-epimerase</fullName>
    </submittedName>
</protein>
<dbReference type="RefSeq" id="WP_097126195.1">
    <property type="nucleotide sequence ID" value="NZ_OCNH01000002.1"/>
</dbReference>
<organism evidence="3 4">
    <name type="scientific">Spirosoma fluviale</name>
    <dbReference type="NCBI Taxonomy" id="1597977"/>
    <lineage>
        <taxon>Bacteria</taxon>
        <taxon>Pseudomonadati</taxon>
        <taxon>Bacteroidota</taxon>
        <taxon>Cytophagia</taxon>
        <taxon>Cytophagales</taxon>
        <taxon>Cytophagaceae</taxon>
        <taxon>Spirosoma</taxon>
    </lineage>
</organism>
<dbReference type="AlphaFoldDB" id="A0A286FY39"/>
<dbReference type="PANTHER" id="PTHR15108">
    <property type="entry name" value="N-ACYLGLUCOSAMINE-2-EPIMERASE"/>
    <property type="match status" value="1"/>
</dbReference>
<dbReference type="InterPro" id="IPR008928">
    <property type="entry name" value="6-hairpin_glycosidase_sf"/>
</dbReference>
<dbReference type="Proteomes" id="UP000219452">
    <property type="component" value="Unassembled WGS sequence"/>
</dbReference>
<gene>
    <name evidence="3" type="ORF">SAMN06269250_2547</name>
</gene>
<dbReference type="InterPro" id="IPR012341">
    <property type="entry name" value="6hp_glycosidase-like_sf"/>
</dbReference>
<dbReference type="GO" id="GO:0016853">
    <property type="term" value="F:isomerase activity"/>
    <property type="evidence" value="ECO:0007669"/>
    <property type="project" value="UniProtKB-KW"/>
</dbReference>
<evidence type="ECO:0000313" key="3">
    <source>
        <dbReference type="EMBL" id="SOD88197.1"/>
    </source>
</evidence>
<accession>A0A286FY39</accession>
<comment type="similarity">
    <text evidence="1">Belongs to the N-acylglucosamine 2-epimerase family.</text>
</comment>
<dbReference type="EMBL" id="OCNH01000002">
    <property type="protein sequence ID" value="SOD88197.1"/>
    <property type="molecule type" value="Genomic_DNA"/>
</dbReference>
<keyword evidence="4" id="KW-1185">Reference proteome</keyword>
<dbReference type="Pfam" id="PF07221">
    <property type="entry name" value="GlcNAc_2-epim"/>
    <property type="match status" value="1"/>
</dbReference>
<proteinExistence type="inferred from homology"/>
<dbReference type="SUPFAM" id="SSF48208">
    <property type="entry name" value="Six-hairpin glycosidases"/>
    <property type="match status" value="1"/>
</dbReference>